<gene>
    <name evidence="1" type="ORF">C5S46_01805</name>
</gene>
<dbReference type="Proteomes" id="UP000315423">
    <property type="component" value="Unassembled WGS sequence"/>
</dbReference>
<proteinExistence type="predicted"/>
<name>A0AC61SC73_9EURY</name>
<dbReference type="EMBL" id="QYBA01000059">
    <property type="protein sequence ID" value="TKY92220.1"/>
    <property type="molecule type" value="Genomic_DNA"/>
</dbReference>
<keyword evidence="1" id="KW-0560">Oxidoreductase</keyword>
<sequence>MIRIGIIGGSGYTGGELMRLLLIHPQADIICITSRRKDGEPISNTHPHLRGFTDLKFENIDPGEVARQCDVVFTAVPHGTAMDIVPRLLDHKVKVIDLSADYRLPVDVFEKVYNLAHKAPKNAVYGLPELHPEVAYSTLVANPGCYPTGAILSAAPLASQGMIELSVFDSKSGISGAGAQPTGVSHYPNMSQNVQAYKLTTHRHGAELHSELGRLDSSIKISFTPHVIPSVRGILTTAHLFIKEDIDIDRITTIYQTFYKDKPFIRLLSGIPSLGAVRGSNFCDIGFEMDASNRRLVVVSAIDNLVKGASGQAIQNMNLIFGLNETAGLMTPALFP</sequence>
<comment type="caution">
    <text evidence="1">The sequence shown here is derived from an EMBL/GenBank/DDBJ whole genome shotgun (WGS) entry which is preliminary data.</text>
</comment>
<accession>A0AC61SC73</accession>
<organism evidence="1 2">
    <name type="scientific">Candidatus Methanomarinus sp</name>
    <dbReference type="NCBI Taxonomy" id="3386244"/>
    <lineage>
        <taxon>Archaea</taxon>
        <taxon>Methanobacteriati</taxon>
        <taxon>Methanobacteriota</taxon>
        <taxon>Stenosarchaea group</taxon>
        <taxon>Methanomicrobia</taxon>
        <taxon>Methanosarcinales</taxon>
        <taxon>ANME-2 cluster</taxon>
        <taxon>Candidatus Methanocomedenaceae</taxon>
        <taxon>Candidatus Methanomarinus</taxon>
    </lineage>
</organism>
<evidence type="ECO:0000313" key="2">
    <source>
        <dbReference type="Proteomes" id="UP000315423"/>
    </source>
</evidence>
<reference evidence="1" key="1">
    <citation type="submission" date="2018-09" db="EMBL/GenBank/DDBJ databases">
        <title>A genomic encyclopedia of anaerobic methanotrophic archaea.</title>
        <authorList>
            <person name="Skennerton C.T."/>
            <person name="Chadwick G.L."/>
            <person name="Laso-Perez R."/>
            <person name="Leu A.O."/>
            <person name="Speth D.R."/>
            <person name="Yu H."/>
            <person name="Morgan-Lang C."/>
            <person name="Hatzenpichler R."/>
            <person name="Goudeau D."/>
            <person name="Malmstrom R."/>
            <person name="Woyke T."/>
            <person name="Hallam S."/>
            <person name="Tyson G.W."/>
            <person name="Wegener G."/>
            <person name="Boetius A."/>
            <person name="Orphan V.J."/>
        </authorList>
    </citation>
    <scope>NUCLEOTIDE SEQUENCE</scope>
    <source>
        <strain evidence="1">CONS3730D10UFb2</strain>
    </source>
</reference>
<dbReference type="EC" id="1.2.1.38" evidence="1"/>
<protein>
    <submittedName>
        <fullName evidence="1">N-acetyl-gamma-glutamyl-phosphate reductase</fullName>
        <ecNumber evidence="1">1.2.1.38</ecNumber>
    </submittedName>
</protein>
<evidence type="ECO:0000313" key="1">
    <source>
        <dbReference type="EMBL" id="TKY92220.1"/>
    </source>
</evidence>